<keyword evidence="7" id="KW-1185">Reference proteome</keyword>
<dbReference type="EMBL" id="JBHSYS010000001">
    <property type="protein sequence ID" value="MFC6955759.1"/>
    <property type="molecule type" value="Genomic_DNA"/>
</dbReference>
<dbReference type="Gene3D" id="3.20.20.30">
    <property type="entry name" value="Luciferase-like domain"/>
    <property type="match status" value="1"/>
</dbReference>
<accession>A0ABW2D2V8</accession>
<keyword evidence="3" id="KW-0560">Oxidoreductase</keyword>
<protein>
    <submittedName>
        <fullName evidence="6">LLM class flavin-dependent oxidoreductase</fullName>
    </submittedName>
</protein>
<evidence type="ECO:0000256" key="1">
    <source>
        <dbReference type="ARBA" id="ARBA00022630"/>
    </source>
</evidence>
<name>A0ABW2D2V8_9ACTN</name>
<evidence type="ECO:0000256" key="4">
    <source>
        <dbReference type="ARBA" id="ARBA00023033"/>
    </source>
</evidence>
<dbReference type="RefSeq" id="WP_382352587.1">
    <property type="nucleotide sequence ID" value="NZ_JBHMBP010000004.1"/>
</dbReference>
<dbReference type="PANTHER" id="PTHR30011">
    <property type="entry name" value="ALKANESULFONATE MONOOXYGENASE-RELATED"/>
    <property type="match status" value="1"/>
</dbReference>
<evidence type="ECO:0000256" key="3">
    <source>
        <dbReference type="ARBA" id="ARBA00023002"/>
    </source>
</evidence>
<keyword evidence="4" id="KW-0503">Monooxygenase</keyword>
<dbReference type="InterPro" id="IPR011251">
    <property type="entry name" value="Luciferase-like_dom"/>
</dbReference>
<organism evidence="6 7">
    <name type="scientific">Glycomyces mayteni</name>
    <dbReference type="NCBI Taxonomy" id="543887"/>
    <lineage>
        <taxon>Bacteria</taxon>
        <taxon>Bacillati</taxon>
        <taxon>Actinomycetota</taxon>
        <taxon>Actinomycetes</taxon>
        <taxon>Glycomycetales</taxon>
        <taxon>Glycomycetaceae</taxon>
        <taxon>Glycomyces</taxon>
    </lineage>
</organism>
<dbReference type="Proteomes" id="UP001596470">
    <property type="component" value="Unassembled WGS sequence"/>
</dbReference>
<dbReference type="InterPro" id="IPR036661">
    <property type="entry name" value="Luciferase-like_sf"/>
</dbReference>
<feature type="domain" description="Luciferase-like" evidence="5">
    <location>
        <begin position="12"/>
        <end position="232"/>
    </location>
</feature>
<dbReference type="PANTHER" id="PTHR30011:SF16">
    <property type="entry name" value="C2H2 FINGER DOMAIN TRANSCRIPTION FACTOR (EUROFUNG)-RELATED"/>
    <property type="match status" value="1"/>
</dbReference>
<sequence length="304" mass="30832">MSTFVQLSIAVGESGLGLADAGAVAALAEQVGVAAVRLRDEPGALEPTIAASYLAGAHRIPFVPELSTTGNAPYNAARRLLSIDRAAGGRFGVALVPGAGDEVSGPATAHPAERWREYAAVLARLWESFPREALVGDQEAAVFADDGLIHPIGHDGPLYRVAGPLDGPASVQGRPVLVADLAGLGFITAAERADAVVIDRGESPGADAALADALRAAGLPRSEAALVGRVPIEALDAPALDAPALAADLRSWAAADRLDGFELVPAGGLESVAAVLRDLVPLLVNPSGPPTLRAAFGLREAVAS</sequence>
<reference evidence="7" key="1">
    <citation type="journal article" date="2019" name="Int. J. Syst. Evol. Microbiol.">
        <title>The Global Catalogue of Microorganisms (GCM) 10K type strain sequencing project: providing services to taxonomists for standard genome sequencing and annotation.</title>
        <authorList>
            <consortium name="The Broad Institute Genomics Platform"/>
            <consortium name="The Broad Institute Genome Sequencing Center for Infectious Disease"/>
            <person name="Wu L."/>
            <person name="Ma J."/>
        </authorList>
    </citation>
    <scope>NUCLEOTIDE SEQUENCE [LARGE SCALE GENOMIC DNA]</scope>
    <source>
        <strain evidence="7">KACC 12634</strain>
    </source>
</reference>
<comment type="caution">
    <text evidence="6">The sequence shown here is derived from an EMBL/GenBank/DDBJ whole genome shotgun (WGS) entry which is preliminary data.</text>
</comment>
<proteinExistence type="predicted"/>
<evidence type="ECO:0000313" key="6">
    <source>
        <dbReference type="EMBL" id="MFC6955759.1"/>
    </source>
</evidence>
<gene>
    <name evidence="6" type="ORF">ACFQS3_00980</name>
</gene>
<evidence type="ECO:0000256" key="2">
    <source>
        <dbReference type="ARBA" id="ARBA00022643"/>
    </source>
</evidence>
<dbReference type="Pfam" id="PF00296">
    <property type="entry name" value="Bac_luciferase"/>
    <property type="match status" value="1"/>
</dbReference>
<evidence type="ECO:0000313" key="7">
    <source>
        <dbReference type="Proteomes" id="UP001596470"/>
    </source>
</evidence>
<evidence type="ECO:0000259" key="5">
    <source>
        <dbReference type="Pfam" id="PF00296"/>
    </source>
</evidence>
<dbReference type="InterPro" id="IPR051260">
    <property type="entry name" value="Diverse_substr_monoxygenases"/>
</dbReference>
<dbReference type="SUPFAM" id="SSF51679">
    <property type="entry name" value="Bacterial luciferase-like"/>
    <property type="match status" value="1"/>
</dbReference>
<keyword evidence="1" id="KW-0285">Flavoprotein</keyword>
<keyword evidence="2" id="KW-0288">FMN</keyword>